<feature type="domain" description="AMP-dependent ligase C-terminal" evidence="1">
    <location>
        <begin position="360"/>
        <end position="445"/>
    </location>
</feature>
<dbReference type="PANTHER" id="PTHR43845">
    <property type="entry name" value="BLR5969 PROTEIN"/>
    <property type="match status" value="1"/>
</dbReference>
<dbReference type="Pfam" id="PF14535">
    <property type="entry name" value="AMP-binding_C_2"/>
    <property type="match status" value="1"/>
</dbReference>
<dbReference type="InterPro" id="IPR028154">
    <property type="entry name" value="AMP-dep_Lig_C"/>
</dbReference>
<sequence length="464" mass="51911">MSEKLFWNEAAELLSGEKLQQLHWKKLKKQLAYCYENSPEFYRKKFESAGVRPNDIRSLEDFRRLPIFVTKEEDLRSQEDSLERYGHPFGLFLCAPLDEVIAVHATAGTTGRPTFYAFTRHDLQVTAEVMARGYWRAGVRPGETVLHAMGLSMWIGGIPVVQALQHMGARPIPVGAEGGSERLLQMARLTRPTTLICTPSYAEYLIEKAPKAIGAPVGDLGLERIVCFGEPGAGLPEVRRKIEEAYGAQLYDSGQGPWGLYAISCEASVGSSTYFGMHVVSQDYVIMYDLVDPQTKEPLPIVDGTIGEFVFTTLEWEASPALRYSLGDINQIFLEDCPCGVKGLRRRILGRVDDMLIVKGINVYPAAVKNVVNSFVPRVTGEMRIVLLEPPPRVTPPLRLKVEYGQNLSRTDQEILKQEMERKLSDLLRFHPEVELVSPGSLPRAADLGLRKAPLLEKLYENCS</sequence>
<dbReference type="GO" id="GO:0016874">
    <property type="term" value="F:ligase activity"/>
    <property type="evidence" value="ECO:0007669"/>
    <property type="project" value="UniProtKB-KW"/>
</dbReference>
<dbReference type="InterPro" id="IPR042099">
    <property type="entry name" value="ANL_N_sf"/>
</dbReference>
<reference evidence="2" key="1">
    <citation type="submission" date="2020-07" db="EMBL/GenBank/DDBJ databases">
        <title>Huge and variable diversity of episymbiotic CPR bacteria and DPANN archaea in groundwater ecosystems.</title>
        <authorList>
            <person name="He C.Y."/>
            <person name="Keren R."/>
            <person name="Whittaker M."/>
            <person name="Farag I.F."/>
            <person name="Doudna J."/>
            <person name="Cate J.H.D."/>
            <person name="Banfield J.F."/>
        </authorList>
    </citation>
    <scope>NUCLEOTIDE SEQUENCE</scope>
    <source>
        <strain evidence="2">NC_groundwater_717_Ag_S-0.2um_59_8</strain>
    </source>
</reference>
<evidence type="ECO:0000313" key="3">
    <source>
        <dbReference type="Proteomes" id="UP000741360"/>
    </source>
</evidence>
<dbReference type="AlphaFoldDB" id="A0A932GQG3"/>
<proteinExistence type="predicted"/>
<evidence type="ECO:0000313" key="2">
    <source>
        <dbReference type="EMBL" id="MBI3015478.1"/>
    </source>
</evidence>
<comment type="caution">
    <text evidence="2">The sequence shown here is derived from an EMBL/GenBank/DDBJ whole genome shotgun (WGS) entry which is preliminary data.</text>
</comment>
<dbReference type="SUPFAM" id="SSF56801">
    <property type="entry name" value="Acetyl-CoA synthetase-like"/>
    <property type="match status" value="1"/>
</dbReference>
<gene>
    <name evidence="2" type="ORF">HYY65_10545</name>
</gene>
<name>A0A932GQG3_UNCTE</name>
<dbReference type="Gene3D" id="3.30.300.30">
    <property type="match status" value="1"/>
</dbReference>
<dbReference type="Gene3D" id="3.40.50.12780">
    <property type="entry name" value="N-terminal domain of ligase-like"/>
    <property type="match status" value="1"/>
</dbReference>
<keyword evidence="2" id="KW-0436">Ligase</keyword>
<accession>A0A932GQG3</accession>
<organism evidence="2 3">
    <name type="scientific">Tectimicrobiota bacterium</name>
    <dbReference type="NCBI Taxonomy" id="2528274"/>
    <lineage>
        <taxon>Bacteria</taxon>
        <taxon>Pseudomonadati</taxon>
        <taxon>Nitrospinota/Tectimicrobiota group</taxon>
        <taxon>Candidatus Tectimicrobiota</taxon>
    </lineage>
</organism>
<dbReference type="InterPro" id="IPR045851">
    <property type="entry name" value="AMP-bd_C_sf"/>
</dbReference>
<dbReference type="Proteomes" id="UP000741360">
    <property type="component" value="Unassembled WGS sequence"/>
</dbReference>
<evidence type="ECO:0000259" key="1">
    <source>
        <dbReference type="Pfam" id="PF14535"/>
    </source>
</evidence>
<dbReference type="EMBL" id="JACPSX010000201">
    <property type="protein sequence ID" value="MBI3015478.1"/>
    <property type="molecule type" value="Genomic_DNA"/>
</dbReference>
<dbReference type="PANTHER" id="PTHR43845:SF1">
    <property type="entry name" value="BLR5969 PROTEIN"/>
    <property type="match status" value="1"/>
</dbReference>
<protein>
    <submittedName>
        <fullName evidence="2">Phenylacetate--CoA ligase family protein</fullName>
    </submittedName>
</protein>